<evidence type="ECO:0000313" key="2">
    <source>
        <dbReference type="Proteomes" id="UP000593765"/>
    </source>
</evidence>
<organism evidence="1 2">
    <name type="scientific">Humisphaera borealis</name>
    <dbReference type="NCBI Taxonomy" id="2807512"/>
    <lineage>
        <taxon>Bacteria</taxon>
        <taxon>Pseudomonadati</taxon>
        <taxon>Planctomycetota</taxon>
        <taxon>Phycisphaerae</taxon>
        <taxon>Tepidisphaerales</taxon>
        <taxon>Tepidisphaeraceae</taxon>
        <taxon>Humisphaera</taxon>
    </lineage>
</organism>
<dbReference type="KEGG" id="hbs:IPV69_02135"/>
<dbReference type="AlphaFoldDB" id="A0A7M2WXH3"/>
<reference evidence="1 2" key="1">
    <citation type="submission" date="2020-10" db="EMBL/GenBank/DDBJ databases">
        <title>Wide distribution of Phycisphaera-like planctomycetes from WD2101 soil group in peatlands and genome analysis of the first cultivated representative.</title>
        <authorList>
            <person name="Dedysh S.N."/>
            <person name="Beletsky A.V."/>
            <person name="Ivanova A."/>
            <person name="Kulichevskaya I.S."/>
            <person name="Suzina N.E."/>
            <person name="Philippov D.A."/>
            <person name="Rakitin A.L."/>
            <person name="Mardanov A.V."/>
            <person name="Ravin N.V."/>
        </authorList>
    </citation>
    <scope>NUCLEOTIDE SEQUENCE [LARGE SCALE GENOMIC DNA]</scope>
    <source>
        <strain evidence="1 2">M1803</strain>
    </source>
</reference>
<gene>
    <name evidence="1" type="ORF">IPV69_02135</name>
</gene>
<sequence length="194" mass="20830">MKSTRVTTFVDMLCGISLFLLAILMTNSLTRVTLRGTGSESSARPWACIEIILERRPPDISPASQPSSQLPAEAQLRVLAAGLLPVNSGVSTSILARNAKQLSLIFYVPSPDESKPANVAIALVQDYDWTRDFVPVGLVLSGDLREVPEIAVGDLKDIIHRVMSPEKQFSSCTLGMVVRSPSSATSAPATVPVR</sequence>
<dbReference type="Proteomes" id="UP000593765">
    <property type="component" value="Chromosome"/>
</dbReference>
<dbReference type="EMBL" id="CP063458">
    <property type="protein sequence ID" value="QOV90195.1"/>
    <property type="molecule type" value="Genomic_DNA"/>
</dbReference>
<proteinExistence type="predicted"/>
<evidence type="ECO:0000313" key="1">
    <source>
        <dbReference type="EMBL" id="QOV90195.1"/>
    </source>
</evidence>
<dbReference type="RefSeq" id="WP_206293269.1">
    <property type="nucleotide sequence ID" value="NZ_CP063458.1"/>
</dbReference>
<protein>
    <submittedName>
        <fullName evidence="1">Uncharacterized protein</fullName>
    </submittedName>
</protein>
<keyword evidence="2" id="KW-1185">Reference proteome</keyword>
<accession>A0A7M2WXH3</accession>
<name>A0A7M2WXH3_9BACT</name>